<dbReference type="CDD" id="cd03214">
    <property type="entry name" value="ABC_Iron-Siderophores_B12_Hemin"/>
    <property type="match status" value="1"/>
</dbReference>
<dbReference type="Pfam" id="PF00005">
    <property type="entry name" value="ABC_tran"/>
    <property type="match status" value="1"/>
</dbReference>
<dbReference type="GO" id="GO:0005886">
    <property type="term" value="C:plasma membrane"/>
    <property type="evidence" value="ECO:0007669"/>
    <property type="project" value="UniProtKB-SubCell"/>
</dbReference>
<comment type="caution">
    <text evidence="10">The sequence shown here is derived from an EMBL/GenBank/DDBJ whole genome shotgun (WGS) entry which is preliminary data.</text>
</comment>
<name>A0A1A0CWM1_ACEPA</name>
<dbReference type="RefSeq" id="WP_003624424.1">
    <property type="nucleotide sequence ID" value="NZ_LPWU01000119.1"/>
</dbReference>
<dbReference type="GeneID" id="60375999"/>
<dbReference type="PROSITE" id="PS00211">
    <property type="entry name" value="ABC_TRANSPORTER_1"/>
    <property type="match status" value="1"/>
</dbReference>
<evidence type="ECO:0000256" key="3">
    <source>
        <dbReference type="ARBA" id="ARBA00022475"/>
    </source>
</evidence>
<dbReference type="Proteomes" id="UP000093796">
    <property type="component" value="Unassembled WGS sequence"/>
</dbReference>
<evidence type="ECO:0000256" key="5">
    <source>
        <dbReference type="ARBA" id="ARBA00022741"/>
    </source>
</evidence>
<evidence type="ECO:0000256" key="9">
    <source>
        <dbReference type="ARBA" id="ARBA00023136"/>
    </source>
</evidence>
<dbReference type="EC" id="3.6.3.34" evidence="10"/>
<dbReference type="OrthoDB" id="9806726at2"/>
<keyword evidence="3" id="KW-1003">Cell membrane</keyword>
<keyword evidence="10" id="KW-0378">Hydrolase</keyword>
<dbReference type="PANTHER" id="PTHR42771:SF7">
    <property type="entry name" value="ABC-TYPE COBALAMIN_FE3+-SIDEROPHORES TRANSPORT SYSTEM, ATPASE COMPONENT"/>
    <property type="match status" value="1"/>
</dbReference>
<dbReference type="GO" id="GO:0016887">
    <property type="term" value="F:ATP hydrolysis activity"/>
    <property type="evidence" value="ECO:0007669"/>
    <property type="project" value="InterPro"/>
</dbReference>
<dbReference type="InterPro" id="IPR017871">
    <property type="entry name" value="ABC_transporter-like_CS"/>
</dbReference>
<keyword evidence="7" id="KW-0408">Iron</keyword>
<keyword evidence="8" id="KW-0406">Ion transport</keyword>
<dbReference type="SUPFAM" id="SSF52540">
    <property type="entry name" value="P-loop containing nucleoside triphosphate hydrolases"/>
    <property type="match status" value="1"/>
</dbReference>
<evidence type="ECO:0000256" key="4">
    <source>
        <dbReference type="ARBA" id="ARBA00022496"/>
    </source>
</evidence>
<dbReference type="GO" id="GO:0006826">
    <property type="term" value="P:iron ion transport"/>
    <property type="evidence" value="ECO:0007669"/>
    <property type="project" value="UniProtKB-KW"/>
</dbReference>
<organism evidence="10 11">
    <name type="scientific">Acetobacter pasteurianus</name>
    <name type="common">Acetobacter turbidans</name>
    <dbReference type="NCBI Taxonomy" id="438"/>
    <lineage>
        <taxon>Bacteria</taxon>
        <taxon>Pseudomonadati</taxon>
        <taxon>Pseudomonadota</taxon>
        <taxon>Alphaproteobacteria</taxon>
        <taxon>Acetobacterales</taxon>
        <taxon>Acetobacteraceae</taxon>
        <taxon>Acetobacter</taxon>
    </lineage>
</organism>
<dbReference type="SMART" id="SM00382">
    <property type="entry name" value="AAA"/>
    <property type="match status" value="1"/>
</dbReference>
<evidence type="ECO:0000313" key="11">
    <source>
        <dbReference type="Proteomes" id="UP000093796"/>
    </source>
</evidence>
<dbReference type="Gene3D" id="3.40.50.300">
    <property type="entry name" value="P-loop containing nucleotide triphosphate hydrolases"/>
    <property type="match status" value="1"/>
</dbReference>
<gene>
    <name evidence="10" type="ORF">SRCM100623_02434</name>
</gene>
<dbReference type="GO" id="GO:0005524">
    <property type="term" value="F:ATP binding"/>
    <property type="evidence" value="ECO:0007669"/>
    <property type="project" value="UniProtKB-KW"/>
</dbReference>
<evidence type="ECO:0000313" key="10">
    <source>
        <dbReference type="EMBL" id="OAZ67190.1"/>
    </source>
</evidence>
<protein>
    <submittedName>
        <fullName evidence="10">Iron-chelate-transporting ATPase</fullName>
        <ecNumber evidence="10">3.6.3.34</ecNumber>
    </submittedName>
</protein>
<dbReference type="EMBL" id="LYUD01000134">
    <property type="protein sequence ID" value="OAZ67190.1"/>
    <property type="molecule type" value="Genomic_DNA"/>
</dbReference>
<dbReference type="InterPro" id="IPR027417">
    <property type="entry name" value="P-loop_NTPase"/>
</dbReference>
<keyword evidence="5" id="KW-0547">Nucleotide-binding</keyword>
<evidence type="ECO:0000256" key="2">
    <source>
        <dbReference type="ARBA" id="ARBA00022448"/>
    </source>
</evidence>
<evidence type="ECO:0000256" key="6">
    <source>
        <dbReference type="ARBA" id="ARBA00022840"/>
    </source>
</evidence>
<keyword evidence="2" id="KW-0813">Transport</keyword>
<dbReference type="PATRIC" id="fig|438.15.peg.2694"/>
<dbReference type="PROSITE" id="PS50893">
    <property type="entry name" value="ABC_TRANSPORTER_2"/>
    <property type="match status" value="1"/>
</dbReference>
<sequence length="270" mass="29418">MTADKPFSGLIAQNLTVHYGRNTVLDDLTTPCFPHGRICALLGPNGSGKSTLLRAMSGLLPVKGCITLDGLQLGSLRLPERSQHCLYLPQALPAPVNITALEAMLAAKRIMPSRQGQSFADAPHEEDIQASLDLLKQFNIAHLALRKLNELSGGQRQLIGLAQALGRQPHALLLDEPLSALDLHYQYAVTKLLTQITRANNLVTLMVLHDLNIALNLCDLVCVLHEGQIIASGPPAEVLTPALLRTVYRVEARIETTDDNHRFIVITDCI</sequence>
<dbReference type="eggNOG" id="COG1120">
    <property type="taxonomic scope" value="Bacteria"/>
</dbReference>
<proteinExistence type="predicted"/>
<dbReference type="InterPro" id="IPR003593">
    <property type="entry name" value="AAA+_ATPase"/>
</dbReference>
<comment type="subcellular location">
    <subcellularLocation>
        <location evidence="1">Cell membrane</location>
        <topology evidence="1">Peripheral membrane protein</topology>
    </subcellularLocation>
</comment>
<keyword evidence="9" id="KW-0472">Membrane</keyword>
<reference evidence="10 11" key="1">
    <citation type="submission" date="2016-05" db="EMBL/GenBank/DDBJ databases">
        <title>Genome sequencing of Acetobacter pasteurianus strain SRCM100623.</title>
        <authorList>
            <person name="Song Y.R."/>
        </authorList>
    </citation>
    <scope>NUCLEOTIDE SEQUENCE [LARGE SCALE GENOMIC DNA]</scope>
    <source>
        <strain evidence="10 11">SRCM100623</strain>
    </source>
</reference>
<dbReference type="AlphaFoldDB" id="A0A1A0CWM1"/>
<evidence type="ECO:0000256" key="8">
    <source>
        <dbReference type="ARBA" id="ARBA00023065"/>
    </source>
</evidence>
<keyword evidence="6" id="KW-0067">ATP-binding</keyword>
<evidence type="ECO:0000256" key="1">
    <source>
        <dbReference type="ARBA" id="ARBA00004202"/>
    </source>
</evidence>
<dbReference type="InterPro" id="IPR003439">
    <property type="entry name" value="ABC_transporter-like_ATP-bd"/>
</dbReference>
<evidence type="ECO:0000256" key="7">
    <source>
        <dbReference type="ARBA" id="ARBA00023004"/>
    </source>
</evidence>
<dbReference type="PANTHER" id="PTHR42771">
    <property type="entry name" value="IRON(3+)-HYDROXAMATE IMPORT ATP-BINDING PROTEIN FHUC"/>
    <property type="match status" value="1"/>
</dbReference>
<dbReference type="InterPro" id="IPR051535">
    <property type="entry name" value="Siderophore_ABC-ATPase"/>
</dbReference>
<keyword evidence="4" id="KW-0410">Iron transport</keyword>
<accession>A0A1A0CWM1</accession>